<reference evidence="2" key="1">
    <citation type="journal article" date="2021" name="Nat. Commun.">
        <title>Genetic determinants of endophytism in the Arabidopsis root mycobiome.</title>
        <authorList>
            <person name="Mesny F."/>
            <person name="Miyauchi S."/>
            <person name="Thiergart T."/>
            <person name="Pickel B."/>
            <person name="Atanasova L."/>
            <person name="Karlsson M."/>
            <person name="Huettel B."/>
            <person name="Barry K.W."/>
            <person name="Haridas S."/>
            <person name="Chen C."/>
            <person name="Bauer D."/>
            <person name="Andreopoulos W."/>
            <person name="Pangilinan J."/>
            <person name="LaButti K."/>
            <person name="Riley R."/>
            <person name="Lipzen A."/>
            <person name="Clum A."/>
            <person name="Drula E."/>
            <person name="Henrissat B."/>
            <person name="Kohler A."/>
            <person name="Grigoriev I.V."/>
            <person name="Martin F.M."/>
            <person name="Hacquard S."/>
        </authorList>
    </citation>
    <scope>NUCLEOTIDE SEQUENCE</scope>
    <source>
        <strain evidence="2">MPI-CAGE-AT-0147</strain>
    </source>
</reference>
<organism evidence="2 3">
    <name type="scientific">Dactylonectria macrodidyma</name>
    <dbReference type="NCBI Taxonomy" id="307937"/>
    <lineage>
        <taxon>Eukaryota</taxon>
        <taxon>Fungi</taxon>
        <taxon>Dikarya</taxon>
        <taxon>Ascomycota</taxon>
        <taxon>Pezizomycotina</taxon>
        <taxon>Sordariomycetes</taxon>
        <taxon>Hypocreomycetidae</taxon>
        <taxon>Hypocreales</taxon>
        <taxon>Nectriaceae</taxon>
        <taxon>Dactylonectria</taxon>
    </lineage>
</organism>
<keyword evidence="3" id="KW-1185">Reference proteome</keyword>
<keyword evidence="1" id="KW-0812">Transmembrane</keyword>
<dbReference type="OrthoDB" id="5351509at2759"/>
<feature type="transmembrane region" description="Helical" evidence="1">
    <location>
        <begin position="269"/>
        <end position="290"/>
    </location>
</feature>
<evidence type="ECO:0000256" key="1">
    <source>
        <dbReference type="SAM" id="Phobius"/>
    </source>
</evidence>
<name>A0A9P9DEC2_9HYPO</name>
<protein>
    <submittedName>
        <fullName evidence="2">Uncharacterized protein</fullName>
    </submittedName>
</protein>
<evidence type="ECO:0000313" key="3">
    <source>
        <dbReference type="Proteomes" id="UP000738349"/>
    </source>
</evidence>
<keyword evidence="1" id="KW-1133">Transmembrane helix</keyword>
<gene>
    <name evidence="2" type="ORF">EDB81DRAFT_767195</name>
</gene>
<evidence type="ECO:0000313" key="2">
    <source>
        <dbReference type="EMBL" id="KAH7117387.1"/>
    </source>
</evidence>
<dbReference type="Proteomes" id="UP000738349">
    <property type="component" value="Unassembled WGS sequence"/>
</dbReference>
<feature type="transmembrane region" description="Helical" evidence="1">
    <location>
        <begin position="184"/>
        <end position="202"/>
    </location>
</feature>
<dbReference type="EMBL" id="JAGMUV010000028">
    <property type="protein sequence ID" value="KAH7117387.1"/>
    <property type="molecule type" value="Genomic_DNA"/>
</dbReference>
<dbReference type="AlphaFoldDB" id="A0A9P9DEC2"/>
<comment type="caution">
    <text evidence="2">The sequence shown here is derived from an EMBL/GenBank/DDBJ whole genome shotgun (WGS) entry which is preliminary data.</text>
</comment>
<accession>A0A9P9DEC2</accession>
<feature type="transmembrane region" description="Helical" evidence="1">
    <location>
        <begin position="208"/>
        <end position="226"/>
    </location>
</feature>
<proteinExistence type="predicted"/>
<keyword evidence="1" id="KW-0472">Membrane</keyword>
<feature type="transmembrane region" description="Helical" evidence="1">
    <location>
        <begin position="34"/>
        <end position="52"/>
    </location>
</feature>
<sequence length="331" mass="36794">MDPNSPWANLTSNLTCGTFCSFVPEPTVRGTAGILWSILIPMLSAAFGTVYMRASLVWWRRVLDFLLRVFFPEISLFKITKEEILRSSILRDLHGAGLECVTNQQLMSIQQGKLFVPRSLPSFNMSADKVGYLSPNIHIEWLSENPTDSESRGVDIGDVDAYKHLLTHLPTGHGTWRGIGYPDLGTMLLTMQLIWLMAMIVLRITSGFLVSMLELYCLFSLTAFIAERCITKMNIPAWSQPVLVSGPQIMFEPGAVAAAPYIPTTWKQVLLVLPCLQFIGWPIFMMVYGIKAFPDDVGVRFTPTVCMAAGGRLGGAWDFLDAAEPLDDPSH</sequence>